<evidence type="ECO:0000313" key="3">
    <source>
        <dbReference type="EMBL" id="PEQ03365.1"/>
    </source>
</evidence>
<evidence type="ECO:0000256" key="1">
    <source>
        <dbReference type="ARBA" id="ARBA00022679"/>
    </source>
</evidence>
<keyword evidence="1" id="KW-0808">Transferase</keyword>
<proteinExistence type="predicted"/>
<dbReference type="AlphaFoldDB" id="A0A2A8HDI7"/>
<organism evidence="3 4">
    <name type="scientific">Bacillus toyonensis</name>
    <dbReference type="NCBI Taxonomy" id="155322"/>
    <lineage>
        <taxon>Bacteria</taxon>
        <taxon>Bacillati</taxon>
        <taxon>Bacillota</taxon>
        <taxon>Bacilli</taxon>
        <taxon>Bacillales</taxon>
        <taxon>Bacillaceae</taxon>
        <taxon>Bacillus</taxon>
        <taxon>Bacillus cereus group</taxon>
    </lineage>
</organism>
<gene>
    <name evidence="3" type="ORF">CN585_18375</name>
</gene>
<feature type="domain" description="Methyltransferase" evidence="2">
    <location>
        <begin position="57"/>
        <end position="156"/>
    </location>
</feature>
<protein>
    <recommendedName>
        <fullName evidence="2">Methyltransferase domain-containing protein</fullName>
    </recommendedName>
</protein>
<accession>A0A2A8HDI7</accession>
<dbReference type="SUPFAM" id="SSF53335">
    <property type="entry name" value="S-adenosyl-L-methionine-dependent methyltransferases"/>
    <property type="match status" value="1"/>
</dbReference>
<evidence type="ECO:0000313" key="4">
    <source>
        <dbReference type="Proteomes" id="UP000220841"/>
    </source>
</evidence>
<comment type="caution">
    <text evidence="3">The sequence shown here is derived from an EMBL/GenBank/DDBJ whole genome shotgun (WGS) entry which is preliminary data.</text>
</comment>
<dbReference type="InterPro" id="IPR029063">
    <property type="entry name" value="SAM-dependent_MTases_sf"/>
</dbReference>
<dbReference type="Pfam" id="PF13649">
    <property type="entry name" value="Methyltransf_25"/>
    <property type="match status" value="1"/>
</dbReference>
<dbReference type="InterPro" id="IPR041698">
    <property type="entry name" value="Methyltransf_25"/>
</dbReference>
<dbReference type="Gene3D" id="3.40.50.150">
    <property type="entry name" value="Vaccinia Virus protein VP39"/>
    <property type="match status" value="1"/>
</dbReference>
<dbReference type="GO" id="GO:0016740">
    <property type="term" value="F:transferase activity"/>
    <property type="evidence" value="ECO:0007669"/>
    <property type="project" value="UniProtKB-KW"/>
</dbReference>
<dbReference type="CDD" id="cd02440">
    <property type="entry name" value="AdoMet_MTases"/>
    <property type="match status" value="1"/>
</dbReference>
<reference evidence="3 4" key="1">
    <citation type="submission" date="2017-09" db="EMBL/GenBank/DDBJ databases">
        <title>Large-scale bioinformatics analysis of Bacillus genomes uncovers conserved roles of natural products in bacterial physiology.</title>
        <authorList>
            <consortium name="Agbiome Team Llc"/>
            <person name="Bleich R.M."/>
            <person name="Grubbs K.J."/>
            <person name="Santa Maria K.C."/>
            <person name="Allen S.E."/>
            <person name="Farag S."/>
            <person name="Shank E.A."/>
            <person name="Bowers A."/>
        </authorList>
    </citation>
    <scope>NUCLEOTIDE SEQUENCE [LARGE SCALE GENOMIC DNA]</scope>
    <source>
        <strain evidence="3 4">AFS021349</strain>
    </source>
</reference>
<sequence length="268" mass="31154">MSDYFGIFKDLKNLELPTNDMDLYEGYFADFYDHFTINSKEDMDIYIPQMEEVNGKVLELACGTGRILLDTARKGYNITGLDLSDSMLEILNNKIKHEPAEIQDNIKLLKEDMTSFQLNEKYGVCILGATSICLLKNDDLVLKMMNNVYEHLETGGRFIFDYTVSEPNLNKPIELEPIRTFTKVNKDNKQFVLIGEKKNYDDMVSDVNFYAEIIDKSQSTIRNFGHTRKRLLTDKIISRNIKKTFFKLKNSFVMKEGKIKIRFVVLEK</sequence>
<dbReference type="PANTHER" id="PTHR43861">
    <property type="entry name" value="TRANS-ACONITATE 2-METHYLTRANSFERASE-RELATED"/>
    <property type="match status" value="1"/>
</dbReference>
<dbReference type="EMBL" id="NUBY01000097">
    <property type="protein sequence ID" value="PEQ03365.1"/>
    <property type="molecule type" value="Genomic_DNA"/>
</dbReference>
<dbReference type="RefSeq" id="WP_098226910.1">
    <property type="nucleotide sequence ID" value="NZ_NUBY01000097.1"/>
</dbReference>
<evidence type="ECO:0000259" key="2">
    <source>
        <dbReference type="Pfam" id="PF13649"/>
    </source>
</evidence>
<name>A0A2A8HDI7_9BACI</name>
<dbReference type="Proteomes" id="UP000220841">
    <property type="component" value="Unassembled WGS sequence"/>
</dbReference>
<dbReference type="Gene3D" id="2.20.25.110">
    <property type="entry name" value="S-adenosyl-L-methionine-dependent methyltransferases"/>
    <property type="match status" value="1"/>
</dbReference>